<comment type="caution">
    <text evidence="2">The sequence shown here is derived from an EMBL/GenBank/DDBJ whole genome shotgun (WGS) entry which is preliminary data.</text>
</comment>
<name>A0A9Q0LJS1_ANAIG</name>
<proteinExistence type="predicted"/>
<feature type="region of interest" description="Disordered" evidence="1">
    <location>
        <begin position="76"/>
        <end position="140"/>
    </location>
</feature>
<evidence type="ECO:0000313" key="3">
    <source>
        <dbReference type="Proteomes" id="UP001149090"/>
    </source>
</evidence>
<dbReference type="EMBL" id="JAPDFW010000071">
    <property type="protein sequence ID" value="KAJ5073936.1"/>
    <property type="molecule type" value="Genomic_DNA"/>
</dbReference>
<keyword evidence="3" id="KW-1185">Reference proteome</keyword>
<evidence type="ECO:0000256" key="1">
    <source>
        <dbReference type="SAM" id="MobiDB-lite"/>
    </source>
</evidence>
<reference evidence="2" key="1">
    <citation type="submission" date="2022-10" db="EMBL/GenBank/DDBJ databases">
        <title>Novel sulphate-reducing endosymbionts in the free-living metamonad Anaeramoeba.</title>
        <authorList>
            <person name="Jerlstrom-Hultqvist J."/>
            <person name="Cepicka I."/>
            <person name="Gallot-Lavallee L."/>
            <person name="Salas-Leiva D."/>
            <person name="Curtis B.A."/>
            <person name="Zahonova K."/>
            <person name="Pipaliya S."/>
            <person name="Dacks J."/>
            <person name="Roger A.J."/>
        </authorList>
    </citation>
    <scope>NUCLEOTIDE SEQUENCE</scope>
    <source>
        <strain evidence="2">BMAN</strain>
    </source>
</reference>
<protein>
    <submittedName>
        <fullName evidence="2">Uncharacterized protein</fullName>
    </submittedName>
</protein>
<evidence type="ECO:0000313" key="2">
    <source>
        <dbReference type="EMBL" id="KAJ5073936.1"/>
    </source>
</evidence>
<dbReference type="AlphaFoldDB" id="A0A9Q0LJS1"/>
<organism evidence="2 3">
    <name type="scientific">Anaeramoeba ignava</name>
    <name type="common">Anaerobic marine amoeba</name>
    <dbReference type="NCBI Taxonomy" id="1746090"/>
    <lineage>
        <taxon>Eukaryota</taxon>
        <taxon>Metamonada</taxon>
        <taxon>Anaeramoebidae</taxon>
        <taxon>Anaeramoeba</taxon>
    </lineage>
</organism>
<accession>A0A9Q0LJS1</accession>
<feature type="compositionally biased region" description="Acidic residues" evidence="1">
    <location>
        <begin position="106"/>
        <end position="117"/>
    </location>
</feature>
<sequence>MYPPFRQTFNYPMIIQFMKQTNCENFEESMRFLVWSGWDLNFAICLRSLCFLQSNSNEQFLPNSLIETEEYKKQTPEHITISESIENPNNQETTKMRSKRKTSPSPDEDILQTEDALDSQLSQNGKRTKTSTPPPAKQLSEVLHGRPITEELLHEFLLQKPAPRWQFRLDAFQKLHPNFLAGWPEEFDACMKAKSAINDPTGNPRRSRMFKIAVNKDLLDQYPQNPSQTKFRSNLQRGLIKFFENKGFSYSKNETGSWIIFSQWV</sequence>
<feature type="compositionally biased region" description="Polar residues" evidence="1">
    <location>
        <begin position="81"/>
        <end position="93"/>
    </location>
</feature>
<dbReference type="OrthoDB" id="10610553at2759"/>
<dbReference type="Proteomes" id="UP001149090">
    <property type="component" value="Unassembled WGS sequence"/>
</dbReference>
<gene>
    <name evidence="2" type="ORF">M0811_08209</name>
</gene>